<evidence type="ECO:0000256" key="2">
    <source>
        <dbReference type="ARBA" id="ARBA00023002"/>
    </source>
</evidence>
<dbReference type="PANTHER" id="PTHR43639">
    <property type="entry name" value="OXIDOREDUCTASE, SHORT-CHAIN DEHYDROGENASE/REDUCTASE FAMILY (AFU_ORTHOLOGUE AFUA_5G02870)"/>
    <property type="match status" value="1"/>
</dbReference>
<dbReference type="PRINTS" id="PR00080">
    <property type="entry name" value="SDRFAMILY"/>
</dbReference>
<dbReference type="Gene3D" id="3.40.50.720">
    <property type="entry name" value="NAD(P)-binding Rossmann-like Domain"/>
    <property type="match status" value="1"/>
</dbReference>
<comment type="similarity">
    <text evidence="1">Belongs to the short-chain dehydrogenases/reductases (SDR) family.</text>
</comment>
<protein>
    <recommendedName>
        <fullName evidence="4">Ketoreductase (KR) domain-containing protein</fullName>
    </recommendedName>
</protein>
<sequence>VSETWSPADPLDFTGMSVIVTGGTRGLGRVIARTFLDAGADVLVCARNAPDSPVTSSDGERPASFVAADVRDADQVAAAVAAAVESAGRLDVLVNNAGGAPPADSATVSPRFNEKILALNLTGPMTFSQAARRAMVDPSNPAGGGVILNISSVSGSRPNPGGVAYGAAKAGLENMGRTLAHEWGPEVRVVTVTVGLILTEESGRFYGDAAGRAAIAGNLAMRRLGDPAEVADMCLVLASPLARWVTGTSVEVHGGGEGPAYLGLADRDAAGD</sequence>
<evidence type="ECO:0000313" key="3">
    <source>
        <dbReference type="EMBL" id="SUZ54383.1"/>
    </source>
</evidence>
<dbReference type="Pfam" id="PF13561">
    <property type="entry name" value="adh_short_C2"/>
    <property type="match status" value="1"/>
</dbReference>
<proteinExistence type="inferred from homology"/>
<dbReference type="CDD" id="cd05233">
    <property type="entry name" value="SDR_c"/>
    <property type="match status" value="1"/>
</dbReference>
<dbReference type="InterPro" id="IPR002347">
    <property type="entry name" value="SDR_fam"/>
</dbReference>
<evidence type="ECO:0008006" key="4">
    <source>
        <dbReference type="Google" id="ProtNLM"/>
    </source>
</evidence>
<feature type="non-terminal residue" evidence="3">
    <location>
        <position position="1"/>
    </location>
</feature>
<dbReference type="GO" id="GO:0016491">
    <property type="term" value="F:oxidoreductase activity"/>
    <property type="evidence" value="ECO:0007669"/>
    <property type="project" value="UniProtKB-KW"/>
</dbReference>
<dbReference type="PANTHER" id="PTHR43639:SF1">
    <property type="entry name" value="SHORT-CHAIN DEHYDROGENASE_REDUCTASE FAMILY PROTEIN"/>
    <property type="match status" value="1"/>
</dbReference>
<dbReference type="PRINTS" id="PR00081">
    <property type="entry name" value="GDHRDH"/>
</dbReference>
<gene>
    <name evidence="3" type="ORF">METZ01_LOCUS7237</name>
</gene>
<dbReference type="NCBIfam" id="NF005893">
    <property type="entry name" value="PRK07856.1"/>
    <property type="match status" value="1"/>
</dbReference>
<dbReference type="FunFam" id="3.40.50.720:FF:000084">
    <property type="entry name" value="Short-chain dehydrogenase reductase"/>
    <property type="match status" value="1"/>
</dbReference>
<keyword evidence="2" id="KW-0560">Oxidoreductase</keyword>
<dbReference type="EMBL" id="UINC01000385">
    <property type="protein sequence ID" value="SUZ54383.1"/>
    <property type="molecule type" value="Genomic_DNA"/>
</dbReference>
<reference evidence="3" key="1">
    <citation type="submission" date="2018-05" db="EMBL/GenBank/DDBJ databases">
        <authorList>
            <person name="Lanie J.A."/>
            <person name="Ng W.-L."/>
            <person name="Kazmierczak K.M."/>
            <person name="Andrzejewski T.M."/>
            <person name="Davidsen T.M."/>
            <person name="Wayne K.J."/>
            <person name="Tettelin H."/>
            <person name="Glass J.I."/>
            <person name="Rusch D."/>
            <person name="Podicherti R."/>
            <person name="Tsui H.-C.T."/>
            <person name="Winkler M.E."/>
        </authorList>
    </citation>
    <scope>NUCLEOTIDE SEQUENCE</scope>
</reference>
<name>A0A381NLG4_9ZZZZ</name>
<dbReference type="InterPro" id="IPR036291">
    <property type="entry name" value="NAD(P)-bd_dom_sf"/>
</dbReference>
<dbReference type="SUPFAM" id="SSF51735">
    <property type="entry name" value="NAD(P)-binding Rossmann-fold domains"/>
    <property type="match status" value="1"/>
</dbReference>
<accession>A0A381NLG4</accession>
<dbReference type="PROSITE" id="PS00061">
    <property type="entry name" value="ADH_SHORT"/>
    <property type="match status" value="1"/>
</dbReference>
<organism evidence="3">
    <name type="scientific">marine metagenome</name>
    <dbReference type="NCBI Taxonomy" id="408172"/>
    <lineage>
        <taxon>unclassified sequences</taxon>
        <taxon>metagenomes</taxon>
        <taxon>ecological metagenomes</taxon>
    </lineage>
</organism>
<dbReference type="AlphaFoldDB" id="A0A381NLG4"/>
<dbReference type="InterPro" id="IPR020904">
    <property type="entry name" value="Sc_DH/Rdtase_CS"/>
</dbReference>
<evidence type="ECO:0000256" key="1">
    <source>
        <dbReference type="ARBA" id="ARBA00006484"/>
    </source>
</evidence>